<keyword evidence="3" id="KW-1185">Reference proteome</keyword>
<keyword evidence="1" id="KW-0812">Transmembrane</keyword>
<dbReference type="EnsemblPlants" id="KQL14590">
    <property type="protein sequence ID" value="KQL14590"/>
    <property type="gene ID" value="SETIT_023826mg"/>
</dbReference>
<reference evidence="2" key="2">
    <citation type="submission" date="2018-08" db="UniProtKB">
        <authorList>
            <consortium name="EnsemblPlants"/>
        </authorList>
    </citation>
    <scope>IDENTIFICATION</scope>
    <source>
        <strain evidence="2">Yugu1</strain>
    </source>
</reference>
<keyword evidence="1" id="KW-1133">Transmembrane helix</keyword>
<dbReference type="AlphaFoldDB" id="K3ZBA5"/>
<dbReference type="Gramene" id="KQL14590">
    <property type="protein sequence ID" value="KQL14590"/>
    <property type="gene ID" value="SETIT_023826mg"/>
</dbReference>
<feature type="transmembrane region" description="Helical" evidence="1">
    <location>
        <begin position="55"/>
        <end position="73"/>
    </location>
</feature>
<dbReference type="InParanoid" id="K3ZBA5"/>
<organism evidence="2 3">
    <name type="scientific">Setaria italica</name>
    <name type="common">Foxtail millet</name>
    <name type="synonym">Panicum italicum</name>
    <dbReference type="NCBI Taxonomy" id="4555"/>
    <lineage>
        <taxon>Eukaryota</taxon>
        <taxon>Viridiplantae</taxon>
        <taxon>Streptophyta</taxon>
        <taxon>Embryophyta</taxon>
        <taxon>Tracheophyta</taxon>
        <taxon>Spermatophyta</taxon>
        <taxon>Magnoliopsida</taxon>
        <taxon>Liliopsida</taxon>
        <taxon>Poales</taxon>
        <taxon>Poaceae</taxon>
        <taxon>PACMAD clade</taxon>
        <taxon>Panicoideae</taxon>
        <taxon>Panicodae</taxon>
        <taxon>Paniceae</taxon>
        <taxon>Cenchrinae</taxon>
        <taxon>Setaria</taxon>
    </lineage>
</organism>
<sequence>MTNWHCVFHVPALNLHEMDTTAEGTKLKNGVNFDASFLAIICKFNNFNVSLSTLLQLYFFSNLCLRFVFFLKVQLRLVSVSWS</sequence>
<proteinExistence type="predicted"/>
<evidence type="ECO:0000313" key="3">
    <source>
        <dbReference type="Proteomes" id="UP000004995"/>
    </source>
</evidence>
<keyword evidence="1" id="KW-0472">Membrane</keyword>
<reference evidence="3" key="1">
    <citation type="journal article" date="2012" name="Nat. Biotechnol.">
        <title>Reference genome sequence of the model plant Setaria.</title>
        <authorList>
            <person name="Bennetzen J.L."/>
            <person name="Schmutz J."/>
            <person name="Wang H."/>
            <person name="Percifield R."/>
            <person name="Hawkins J."/>
            <person name="Pontaroli A.C."/>
            <person name="Estep M."/>
            <person name="Feng L."/>
            <person name="Vaughn J.N."/>
            <person name="Grimwood J."/>
            <person name="Jenkins J."/>
            <person name="Barry K."/>
            <person name="Lindquist E."/>
            <person name="Hellsten U."/>
            <person name="Deshpande S."/>
            <person name="Wang X."/>
            <person name="Wu X."/>
            <person name="Mitros T."/>
            <person name="Triplett J."/>
            <person name="Yang X."/>
            <person name="Ye C.Y."/>
            <person name="Mauro-Herrera M."/>
            <person name="Wang L."/>
            <person name="Li P."/>
            <person name="Sharma M."/>
            <person name="Sharma R."/>
            <person name="Ronald P.C."/>
            <person name="Panaud O."/>
            <person name="Kellogg E.A."/>
            <person name="Brutnell T.P."/>
            <person name="Doust A.N."/>
            <person name="Tuskan G.A."/>
            <person name="Rokhsar D."/>
            <person name="Devos K.M."/>
        </authorList>
    </citation>
    <scope>NUCLEOTIDE SEQUENCE [LARGE SCALE GENOMIC DNA]</scope>
    <source>
        <strain evidence="3">cv. Yugu1</strain>
    </source>
</reference>
<evidence type="ECO:0000256" key="1">
    <source>
        <dbReference type="SAM" id="Phobius"/>
    </source>
</evidence>
<dbReference type="Proteomes" id="UP000004995">
    <property type="component" value="Unassembled WGS sequence"/>
</dbReference>
<evidence type="ECO:0000313" key="2">
    <source>
        <dbReference type="EnsemblPlants" id="KQL14590"/>
    </source>
</evidence>
<accession>K3ZBA5</accession>
<dbReference type="EMBL" id="AGNK02001589">
    <property type="status" value="NOT_ANNOTATED_CDS"/>
    <property type="molecule type" value="Genomic_DNA"/>
</dbReference>
<protein>
    <submittedName>
        <fullName evidence="2">Uncharacterized protein</fullName>
    </submittedName>
</protein>
<name>K3ZBA5_SETIT</name>
<dbReference type="HOGENOM" id="CLU_2546902_0_0_1"/>